<organism evidence="2 3">
    <name type="scientific">Gossypium arboreum</name>
    <name type="common">Tree cotton</name>
    <name type="synonym">Gossypium nanking</name>
    <dbReference type="NCBI Taxonomy" id="29729"/>
    <lineage>
        <taxon>Eukaryota</taxon>
        <taxon>Viridiplantae</taxon>
        <taxon>Streptophyta</taxon>
        <taxon>Embryophyta</taxon>
        <taxon>Tracheophyta</taxon>
        <taxon>Spermatophyta</taxon>
        <taxon>Magnoliopsida</taxon>
        <taxon>eudicotyledons</taxon>
        <taxon>Gunneridae</taxon>
        <taxon>Pentapetalae</taxon>
        <taxon>rosids</taxon>
        <taxon>malvids</taxon>
        <taxon>Malvales</taxon>
        <taxon>Malvaceae</taxon>
        <taxon>Malvoideae</taxon>
        <taxon>Gossypium</taxon>
    </lineage>
</organism>
<keyword evidence="3" id="KW-1185">Reference proteome</keyword>
<evidence type="ECO:0000256" key="1">
    <source>
        <dbReference type="SAM" id="MobiDB-lite"/>
    </source>
</evidence>
<name>A0ABR0QUH3_GOSAR</name>
<sequence>MNRLGAYKPEPEPELEPKPEPKPKPELEPKLSHTHSRDSFYHPELRVYDYFSGSSGYGYHFGFDIFSLVPPQYSTPPKIYT</sequence>
<evidence type="ECO:0000313" key="3">
    <source>
        <dbReference type="Proteomes" id="UP001358586"/>
    </source>
</evidence>
<dbReference type="EMBL" id="JARKNE010000002">
    <property type="protein sequence ID" value="KAK5842543.1"/>
    <property type="molecule type" value="Genomic_DNA"/>
</dbReference>
<comment type="caution">
    <text evidence="2">The sequence shown here is derived from an EMBL/GenBank/DDBJ whole genome shotgun (WGS) entry which is preliminary data.</text>
</comment>
<accession>A0ABR0QUH3</accession>
<protein>
    <submittedName>
        <fullName evidence="2">Uncharacterized protein</fullName>
    </submittedName>
</protein>
<feature type="compositionally biased region" description="Basic and acidic residues" evidence="1">
    <location>
        <begin position="9"/>
        <end position="36"/>
    </location>
</feature>
<gene>
    <name evidence="2" type="ORF">PVK06_004915</name>
</gene>
<evidence type="ECO:0000313" key="2">
    <source>
        <dbReference type="EMBL" id="KAK5842543.1"/>
    </source>
</evidence>
<dbReference type="Proteomes" id="UP001358586">
    <property type="component" value="Chromosome 2"/>
</dbReference>
<feature type="region of interest" description="Disordered" evidence="1">
    <location>
        <begin position="1"/>
        <end position="36"/>
    </location>
</feature>
<proteinExistence type="predicted"/>
<reference evidence="2 3" key="1">
    <citation type="submission" date="2023-03" db="EMBL/GenBank/DDBJ databases">
        <title>WGS of Gossypium arboreum.</title>
        <authorList>
            <person name="Yu D."/>
        </authorList>
    </citation>
    <scope>NUCLEOTIDE SEQUENCE [LARGE SCALE GENOMIC DNA]</scope>
    <source>
        <tissue evidence="2">Leaf</tissue>
    </source>
</reference>